<reference evidence="2 3" key="1">
    <citation type="submission" date="2013-03" db="EMBL/GenBank/DDBJ databases">
        <authorList>
            <person name="Linke B."/>
        </authorList>
    </citation>
    <scope>NUCLEOTIDE SEQUENCE [LARGE SCALE GENOMIC DNA]</scope>
    <source>
        <strain evidence="2 3">B13</strain>
    </source>
</reference>
<dbReference type="Proteomes" id="UP000025241">
    <property type="component" value="Chromosome I"/>
</dbReference>
<evidence type="ECO:0000313" key="3">
    <source>
        <dbReference type="Proteomes" id="UP000025241"/>
    </source>
</evidence>
<dbReference type="HOGENOM" id="CLU_2685015_0_0_6"/>
<sequence length="74" mass="7816">MKKSVAPPAKVPPPKPGEGSEQTPSWEYGSPAERYSFHDCDKRPAPPAPSKSSAAEPMPPAENEGSPSSTKPDK</sequence>
<feature type="region of interest" description="Disordered" evidence="1">
    <location>
        <begin position="1"/>
        <end position="74"/>
    </location>
</feature>
<proteinExistence type="predicted"/>
<accession>A0A024HQK6</accession>
<dbReference type="EMBL" id="HG322950">
    <property type="protein sequence ID" value="CDF86778.1"/>
    <property type="molecule type" value="Genomic_DNA"/>
</dbReference>
<organism evidence="2 3">
    <name type="scientific">Pseudomonas knackmussii (strain DSM 6978 / CCUG 54928 / LMG 23759 / B13)</name>
    <dbReference type="NCBI Taxonomy" id="1301098"/>
    <lineage>
        <taxon>Bacteria</taxon>
        <taxon>Pseudomonadati</taxon>
        <taxon>Pseudomonadota</taxon>
        <taxon>Gammaproteobacteria</taxon>
        <taxon>Pseudomonadales</taxon>
        <taxon>Pseudomonadaceae</taxon>
        <taxon>Pseudomonas</taxon>
    </lineage>
</organism>
<feature type="compositionally biased region" description="Polar residues" evidence="1">
    <location>
        <begin position="65"/>
        <end position="74"/>
    </location>
</feature>
<gene>
    <name evidence="2" type="ORF">PKB_5468</name>
</gene>
<feature type="compositionally biased region" description="Basic and acidic residues" evidence="1">
    <location>
        <begin position="35"/>
        <end position="44"/>
    </location>
</feature>
<evidence type="ECO:0000313" key="2">
    <source>
        <dbReference type="EMBL" id="CDF86778.1"/>
    </source>
</evidence>
<protein>
    <submittedName>
        <fullName evidence="2">Uncharacterized protein</fullName>
    </submittedName>
</protein>
<dbReference type="AlphaFoldDB" id="A0A024HQK6"/>
<dbReference type="KEGG" id="pkc:PKB_5468"/>
<keyword evidence="3" id="KW-1185">Reference proteome</keyword>
<name>A0A024HQK6_PSEKB</name>
<dbReference type="RefSeq" id="WP_156958091.1">
    <property type="nucleotide sequence ID" value="NZ_HG322950.1"/>
</dbReference>
<dbReference type="STRING" id="1301098.PKB_5468"/>
<evidence type="ECO:0000256" key="1">
    <source>
        <dbReference type="SAM" id="MobiDB-lite"/>
    </source>
</evidence>
<reference evidence="2 3" key="2">
    <citation type="submission" date="2014-05" db="EMBL/GenBank/DDBJ databases">
        <title>Genome sequence of the 3-chlorobenzoate degrading bacterium Pseudomonas knackmussii B13 shows multiple evidence for horizontal gene transfer.</title>
        <authorList>
            <person name="Miyazaki R."/>
            <person name="Bertelli C."/>
            <person name="Falquet L."/>
            <person name="Robinson-Rechavi M."/>
            <person name="Gharib W."/>
            <person name="Roy S."/>
            <person name="Van der Meer J.R."/>
        </authorList>
    </citation>
    <scope>NUCLEOTIDE SEQUENCE [LARGE SCALE GENOMIC DNA]</scope>
    <source>
        <strain evidence="2 3">B13</strain>
    </source>
</reference>